<feature type="region of interest" description="Disordered" evidence="1">
    <location>
        <begin position="1"/>
        <end position="23"/>
    </location>
</feature>
<evidence type="ECO:0000313" key="2">
    <source>
        <dbReference type="EMBL" id="KAL1259631.1"/>
    </source>
</evidence>
<name>A0ABR3M5Y2_9TELE</name>
<dbReference type="Proteomes" id="UP001558613">
    <property type="component" value="Unassembled WGS sequence"/>
</dbReference>
<proteinExistence type="predicted"/>
<gene>
    <name evidence="2" type="ORF">QQF64_010208</name>
</gene>
<sequence length="86" mass="9543">MPVSQSPRKKGICSGHKGSAFLTRSVHERNNAGGPRRAVPLPQLGMVEKRRTISLHSRTDDNSCSSHSLLKFQEDWLSANVNVYPD</sequence>
<comment type="caution">
    <text evidence="2">The sequence shown here is derived from an EMBL/GenBank/DDBJ whole genome shotgun (WGS) entry which is preliminary data.</text>
</comment>
<dbReference type="EMBL" id="JAYMGO010000016">
    <property type="protein sequence ID" value="KAL1259631.1"/>
    <property type="molecule type" value="Genomic_DNA"/>
</dbReference>
<keyword evidence="3" id="KW-1185">Reference proteome</keyword>
<evidence type="ECO:0000256" key="1">
    <source>
        <dbReference type="SAM" id="MobiDB-lite"/>
    </source>
</evidence>
<evidence type="ECO:0000313" key="3">
    <source>
        <dbReference type="Proteomes" id="UP001558613"/>
    </source>
</evidence>
<reference evidence="2 3" key="1">
    <citation type="submission" date="2023-09" db="EMBL/GenBank/DDBJ databases">
        <authorList>
            <person name="Wang M."/>
        </authorList>
    </citation>
    <scope>NUCLEOTIDE SEQUENCE [LARGE SCALE GENOMIC DNA]</scope>
    <source>
        <strain evidence="2">GT-2023</strain>
        <tissue evidence="2">Liver</tissue>
    </source>
</reference>
<protein>
    <submittedName>
        <fullName evidence="2">Uncharacterized protein</fullName>
    </submittedName>
</protein>
<accession>A0ABR3M5Y2</accession>
<organism evidence="2 3">
    <name type="scientific">Cirrhinus molitorella</name>
    <name type="common">mud carp</name>
    <dbReference type="NCBI Taxonomy" id="172907"/>
    <lineage>
        <taxon>Eukaryota</taxon>
        <taxon>Metazoa</taxon>
        <taxon>Chordata</taxon>
        <taxon>Craniata</taxon>
        <taxon>Vertebrata</taxon>
        <taxon>Euteleostomi</taxon>
        <taxon>Actinopterygii</taxon>
        <taxon>Neopterygii</taxon>
        <taxon>Teleostei</taxon>
        <taxon>Ostariophysi</taxon>
        <taxon>Cypriniformes</taxon>
        <taxon>Cyprinidae</taxon>
        <taxon>Labeoninae</taxon>
        <taxon>Labeonini</taxon>
        <taxon>Cirrhinus</taxon>
    </lineage>
</organism>